<protein>
    <recommendedName>
        <fullName evidence="1">SpoVT-AbrB domain-containing protein</fullName>
    </recommendedName>
</protein>
<dbReference type="KEGG" id="nga:Ngar_c16990"/>
<sequence length="72" mass="7741">MSQKTVFAIQPFEMGGGGTPHRSLVIVIPAAVVKALTLSKSSILELRLDSELKKITLQPLNTPEVIEENASP</sequence>
<gene>
    <name evidence="2" type="ordered locus">Ngar_c16990</name>
</gene>
<dbReference type="EMBL" id="CP002408">
    <property type="protein sequence ID" value="AFU58632.1"/>
    <property type="molecule type" value="Genomic_DNA"/>
</dbReference>
<reference evidence="2 3" key="1">
    <citation type="journal article" date="2012" name="Environ. Microbiol.">
        <title>The genome of the ammonia-oxidizing Candidatus Nitrososphaera gargensis: insights into metabolic versatility and environmental adaptations.</title>
        <authorList>
            <person name="Spang A."/>
            <person name="Poehlein A."/>
            <person name="Offre P."/>
            <person name="Zumbragel S."/>
            <person name="Haider S."/>
            <person name="Rychlik N."/>
            <person name="Nowka B."/>
            <person name="Schmeisser C."/>
            <person name="Lebedeva E.V."/>
            <person name="Rattei T."/>
            <person name="Bohm C."/>
            <person name="Schmid M."/>
            <person name="Galushko A."/>
            <person name="Hatzenpichler R."/>
            <person name="Weinmaier T."/>
            <person name="Daniel R."/>
            <person name="Schleper C."/>
            <person name="Spieck E."/>
            <person name="Streit W."/>
            <person name="Wagner M."/>
        </authorList>
    </citation>
    <scope>NUCLEOTIDE SEQUENCE [LARGE SCALE GENOMIC DNA]</scope>
    <source>
        <strain evidence="3">Ga9.2</strain>
    </source>
</reference>
<evidence type="ECO:0000259" key="1">
    <source>
        <dbReference type="Pfam" id="PF04014"/>
    </source>
</evidence>
<evidence type="ECO:0000313" key="2">
    <source>
        <dbReference type="EMBL" id="AFU58632.1"/>
    </source>
</evidence>
<dbReference type="BioCyc" id="CNIT1237085:G1324-1697-MONOMER"/>
<name>K0IK17_NITGG</name>
<dbReference type="InterPro" id="IPR007159">
    <property type="entry name" value="SpoVT-AbrB_dom"/>
</dbReference>
<organism evidence="2 3">
    <name type="scientific">Nitrososphaera gargensis (strain Ga9.2)</name>
    <dbReference type="NCBI Taxonomy" id="1237085"/>
    <lineage>
        <taxon>Archaea</taxon>
        <taxon>Nitrososphaerota</taxon>
        <taxon>Nitrososphaeria</taxon>
        <taxon>Nitrososphaerales</taxon>
        <taxon>Nitrososphaeraceae</taxon>
        <taxon>Nitrososphaera</taxon>
    </lineage>
</organism>
<dbReference type="HOGENOM" id="CLU_2712967_0_0_2"/>
<dbReference type="Proteomes" id="UP000008037">
    <property type="component" value="Chromosome"/>
</dbReference>
<dbReference type="STRING" id="1237085.Ngar_c16990"/>
<dbReference type="Pfam" id="PF04014">
    <property type="entry name" value="MazE_antitoxin"/>
    <property type="match status" value="1"/>
</dbReference>
<feature type="domain" description="SpoVT-AbrB" evidence="1">
    <location>
        <begin position="22"/>
        <end position="62"/>
    </location>
</feature>
<proteinExistence type="predicted"/>
<dbReference type="InParanoid" id="K0IK17"/>
<dbReference type="GO" id="GO:0003677">
    <property type="term" value="F:DNA binding"/>
    <property type="evidence" value="ECO:0007669"/>
    <property type="project" value="InterPro"/>
</dbReference>
<evidence type="ECO:0000313" key="3">
    <source>
        <dbReference type="Proteomes" id="UP000008037"/>
    </source>
</evidence>
<keyword evidence="3" id="KW-1185">Reference proteome</keyword>
<dbReference type="AlphaFoldDB" id="K0IK17"/>
<accession>K0IK17</accession>